<keyword evidence="9 14" id="KW-0067">ATP-binding</keyword>
<evidence type="ECO:0000256" key="4">
    <source>
        <dbReference type="ARBA" id="ARBA00022679"/>
    </source>
</evidence>
<dbReference type="PANTHER" id="PTHR39321">
    <property type="entry name" value="NICOTINATE-NUCLEOTIDE ADENYLYLTRANSFERASE-RELATED"/>
    <property type="match status" value="1"/>
</dbReference>
<evidence type="ECO:0000256" key="13">
    <source>
        <dbReference type="ARBA" id="ARBA00049417"/>
    </source>
</evidence>
<accession>A0A2S5RDZ1</accession>
<feature type="domain" description="Cytidyltransferase-like" evidence="15">
    <location>
        <begin position="8"/>
        <end position="166"/>
    </location>
</feature>
<keyword evidence="6" id="KW-0479">Metal-binding</keyword>
<dbReference type="HAMAP" id="MF_00244">
    <property type="entry name" value="NaMN_adenylyltr"/>
    <property type="match status" value="1"/>
</dbReference>
<evidence type="ECO:0000256" key="3">
    <source>
        <dbReference type="ARBA" id="ARBA00022642"/>
    </source>
</evidence>
<comment type="caution">
    <text evidence="17">The sequence shown here is derived from an EMBL/GenBank/DDBJ whole genome shotgun (WGS) entry which is preliminary data.</text>
</comment>
<dbReference type="InterPro" id="IPR004821">
    <property type="entry name" value="Cyt_trans-like"/>
</dbReference>
<dbReference type="AlphaFoldDB" id="A0A2S5RDZ1"/>
<evidence type="ECO:0000256" key="2">
    <source>
        <dbReference type="ARBA" id="ARBA00005019"/>
    </source>
</evidence>
<name>A0A2S5RDZ1_9MOLU</name>
<evidence type="ECO:0000256" key="5">
    <source>
        <dbReference type="ARBA" id="ARBA00022695"/>
    </source>
</evidence>
<dbReference type="SUPFAM" id="SSF52374">
    <property type="entry name" value="Nucleotidylyl transferase"/>
    <property type="match status" value="1"/>
</dbReference>
<feature type="domain" description="HD" evidence="16">
    <location>
        <begin position="200"/>
        <end position="310"/>
    </location>
</feature>
<evidence type="ECO:0000256" key="14">
    <source>
        <dbReference type="HAMAP-Rule" id="MF_00244"/>
    </source>
</evidence>
<evidence type="ECO:0000256" key="11">
    <source>
        <dbReference type="ARBA" id="ARBA00023027"/>
    </source>
</evidence>
<comment type="function">
    <text evidence="1 14">Catalyzes the reversible adenylation of nicotinate mononucleotide (NaMN) to nicotinic acid adenine dinucleotide (NaAD).</text>
</comment>
<dbReference type="EC" id="2.7.7.18" evidence="14"/>
<dbReference type="GO" id="GO:0004515">
    <property type="term" value="F:nicotinate-nucleotide adenylyltransferase activity"/>
    <property type="evidence" value="ECO:0007669"/>
    <property type="project" value="UniProtKB-UniRule"/>
</dbReference>
<evidence type="ECO:0000259" key="16">
    <source>
        <dbReference type="Pfam" id="PF01966"/>
    </source>
</evidence>
<dbReference type="CDD" id="cd02165">
    <property type="entry name" value="NMNAT"/>
    <property type="match status" value="1"/>
</dbReference>
<dbReference type="CDD" id="cd00077">
    <property type="entry name" value="HDc"/>
    <property type="match status" value="1"/>
</dbReference>
<dbReference type="EMBL" id="PHNE01000002">
    <property type="protein sequence ID" value="PPE05536.1"/>
    <property type="molecule type" value="Genomic_DNA"/>
</dbReference>
<keyword evidence="11 14" id="KW-0520">NAD</keyword>
<reference evidence="17 18" key="1">
    <citation type="submission" date="2017-11" db="EMBL/GenBank/DDBJ databases">
        <title>Genome sequence of Entomoplasma lucivorax PIPN-2 (ATCC 49196).</title>
        <authorList>
            <person name="Lo W.-S."/>
            <person name="Gasparich G.E."/>
            <person name="Kuo C.-H."/>
        </authorList>
    </citation>
    <scope>NUCLEOTIDE SEQUENCE [LARGE SCALE GENOMIC DNA]</scope>
    <source>
        <strain evidence="17 18">PIPN-2</strain>
    </source>
</reference>
<dbReference type="STRING" id="1399797.GCA_000518285_00028"/>
<dbReference type="Pfam" id="PF01966">
    <property type="entry name" value="HD"/>
    <property type="match status" value="1"/>
</dbReference>
<dbReference type="UniPathway" id="UPA00253">
    <property type="reaction ID" value="UER00332"/>
</dbReference>
<dbReference type="Gene3D" id="1.10.3210.10">
    <property type="entry name" value="Hypothetical protein af1432"/>
    <property type="match status" value="1"/>
</dbReference>
<keyword evidence="10" id="KW-0408">Iron</keyword>
<keyword evidence="18" id="KW-1185">Reference proteome</keyword>
<dbReference type="Gene3D" id="3.40.50.620">
    <property type="entry name" value="HUPs"/>
    <property type="match status" value="1"/>
</dbReference>
<dbReference type="Pfam" id="PF01467">
    <property type="entry name" value="CTP_transf_like"/>
    <property type="match status" value="1"/>
</dbReference>
<dbReference type="InterPro" id="IPR006674">
    <property type="entry name" value="HD_domain"/>
</dbReference>
<evidence type="ECO:0000256" key="12">
    <source>
        <dbReference type="ARBA" id="ARBA00048721"/>
    </source>
</evidence>
<dbReference type="SUPFAM" id="SSF109604">
    <property type="entry name" value="HD-domain/PDEase-like"/>
    <property type="match status" value="1"/>
</dbReference>
<evidence type="ECO:0000313" key="18">
    <source>
        <dbReference type="Proteomes" id="UP000237865"/>
    </source>
</evidence>
<evidence type="ECO:0000256" key="7">
    <source>
        <dbReference type="ARBA" id="ARBA00022741"/>
    </source>
</evidence>
<dbReference type="NCBIfam" id="TIGR00482">
    <property type="entry name" value="nicotinate (nicotinamide) nucleotide adenylyltransferase"/>
    <property type="match status" value="1"/>
</dbReference>
<comment type="catalytic activity">
    <reaction evidence="12 14">
        <text>nicotinate beta-D-ribonucleotide + ATP + H(+) = deamido-NAD(+) + diphosphate</text>
        <dbReference type="Rhea" id="RHEA:22860"/>
        <dbReference type="ChEBI" id="CHEBI:15378"/>
        <dbReference type="ChEBI" id="CHEBI:30616"/>
        <dbReference type="ChEBI" id="CHEBI:33019"/>
        <dbReference type="ChEBI" id="CHEBI:57502"/>
        <dbReference type="ChEBI" id="CHEBI:58437"/>
        <dbReference type="EC" id="2.7.7.18"/>
    </reaction>
</comment>
<dbReference type="PANTHER" id="PTHR39321:SF3">
    <property type="entry name" value="PHOSPHOPANTETHEINE ADENYLYLTRANSFERASE"/>
    <property type="match status" value="1"/>
</dbReference>
<keyword evidence="8" id="KW-0378">Hydrolase</keyword>
<dbReference type="RefSeq" id="WP_035026018.1">
    <property type="nucleotide sequence ID" value="NZ_PHNE01000002.1"/>
</dbReference>
<dbReference type="Proteomes" id="UP000237865">
    <property type="component" value="Unassembled WGS sequence"/>
</dbReference>
<dbReference type="GO" id="GO:0008803">
    <property type="term" value="F:bis(5'-nucleosyl)-tetraphosphatase (symmetrical) activity"/>
    <property type="evidence" value="ECO:0007669"/>
    <property type="project" value="UniProtKB-EC"/>
</dbReference>
<organism evidence="17 18">
    <name type="scientific">Williamsoniiplasma lucivorax</name>
    <dbReference type="NCBI Taxonomy" id="209274"/>
    <lineage>
        <taxon>Bacteria</taxon>
        <taxon>Bacillati</taxon>
        <taxon>Mycoplasmatota</taxon>
        <taxon>Mollicutes</taxon>
        <taxon>Entomoplasmatales</taxon>
        <taxon>Williamsoniiplasma</taxon>
    </lineage>
</organism>
<evidence type="ECO:0000256" key="10">
    <source>
        <dbReference type="ARBA" id="ARBA00023004"/>
    </source>
</evidence>
<dbReference type="InterPro" id="IPR003607">
    <property type="entry name" value="HD/PDEase_dom"/>
</dbReference>
<dbReference type="NCBIfam" id="TIGR00488">
    <property type="entry name" value="bis(5'-nucleosyl)-tetraphosphatase (symmetrical) YqeK"/>
    <property type="match status" value="1"/>
</dbReference>
<dbReference type="GO" id="GO:0046872">
    <property type="term" value="F:metal ion binding"/>
    <property type="evidence" value="ECO:0007669"/>
    <property type="project" value="UniProtKB-KW"/>
</dbReference>
<evidence type="ECO:0000256" key="9">
    <source>
        <dbReference type="ARBA" id="ARBA00022840"/>
    </source>
</evidence>
<evidence type="ECO:0000259" key="15">
    <source>
        <dbReference type="Pfam" id="PF01467"/>
    </source>
</evidence>
<dbReference type="InterPro" id="IPR005248">
    <property type="entry name" value="NadD/NMNAT"/>
</dbReference>
<keyword evidence="7 14" id="KW-0547">Nucleotide-binding</keyword>
<keyword evidence="5 14" id="KW-0548">Nucleotidyltransferase</keyword>
<dbReference type="GO" id="GO:0009435">
    <property type="term" value="P:NAD+ biosynthetic process"/>
    <property type="evidence" value="ECO:0007669"/>
    <property type="project" value="UniProtKB-UniRule"/>
</dbReference>
<protein>
    <recommendedName>
        <fullName evidence="14">Probable nicotinate-nucleotide adenylyltransferase</fullName>
        <ecNumber evidence="14">2.7.7.18</ecNumber>
    </recommendedName>
    <alternativeName>
        <fullName evidence="14">Deamido-NAD(+) diphosphorylase</fullName>
    </alternativeName>
    <alternativeName>
        <fullName evidence="14">Deamido-NAD(+) pyrophosphorylase</fullName>
    </alternativeName>
    <alternativeName>
        <fullName evidence="14">Nicotinate mononucleotide adenylyltransferase</fullName>
        <shortName evidence="14">NaMN adenylyltransferase</shortName>
    </alternativeName>
</protein>
<evidence type="ECO:0000256" key="1">
    <source>
        <dbReference type="ARBA" id="ARBA00002324"/>
    </source>
</evidence>
<dbReference type="InterPro" id="IPR014729">
    <property type="entry name" value="Rossmann-like_a/b/a_fold"/>
</dbReference>
<dbReference type="GO" id="GO:0005524">
    <property type="term" value="F:ATP binding"/>
    <property type="evidence" value="ECO:0007669"/>
    <property type="project" value="UniProtKB-KW"/>
</dbReference>
<comment type="similarity">
    <text evidence="14">Belongs to the NadD family.</text>
</comment>
<proteinExistence type="inferred from homology"/>
<keyword evidence="4 14" id="KW-0808">Transferase</keyword>
<evidence type="ECO:0000256" key="8">
    <source>
        <dbReference type="ARBA" id="ARBA00022801"/>
    </source>
</evidence>
<comment type="pathway">
    <text evidence="2 14">Cofactor biosynthesis; NAD(+) biosynthesis; deamido-NAD(+) from nicotinate D-ribonucleotide: step 1/1.</text>
</comment>
<keyword evidence="3 14" id="KW-0662">Pyridine nucleotide biosynthesis</keyword>
<dbReference type="InterPro" id="IPR005249">
    <property type="entry name" value="YqeK"/>
</dbReference>
<evidence type="ECO:0000256" key="6">
    <source>
        <dbReference type="ARBA" id="ARBA00022723"/>
    </source>
</evidence>
<sequence>MNKKKIALFGGSFDPVHTDHVNIAKSCHQNLGFDEVWFIPAYLNPFKVEQHSTIKDRLAMLRIIEQKYDFIRINQYEITNNRPTYTYETLKYITKHYPDFEFAFIMGSDQLDSLESWNNFAELIQLMPFKVFLRDEDHYNKAIVDKYQLEVFTFDNHHLSSTDIRQLQHLNQQIPEINQYVNSHLLYLQERLASVMDAERYLHSINVGKMAQKLAVKWGIDEQKALVAGTLHDIAKCWSWEKHLWYLEHYLPFLVEEPKPIWHSFTGMLHLEKDWLIKDQEILQAVFNHTVGSIDMTWLDKVVFCADKISDERHYPGVEQYRELCFQDLEQGFKELVKMQYEQAVEKHGQNAIGILLTNTYNYFVKGEKD</sequence>
<dbReference type="NCBIfam" id="NF005519">
    <property type="entry name" value="PRK07152.1"/>
    <property type="match status" value="1"/>
</dbReference>
<comment type="catalytic activity">
    <reaction evidence="13">
        <text>P(1),P(4)-bis(5'-adenosyl) tetraphosphate + H2O = 2 ADP + 2 H(+)</text>
        <dbReference type="Rhea" id="RHEA:24252"/>
        <dbReference type="ChEBI" id="CHEBI:15377"/>
        <dbReference type="ChEBI" id="CHEBI:15378"/>
        <dbReference type="ChEBI" id="CHEBI:58141"/>
        <dbReference type="ChEBI" id="CHEBI:456216"/>
        <dbReference type="EC" id="3.6.1.41"/>
    </reaction>
</comment>
<gene>
    <name evidence="14 17" type="primary">nadD</name>
    <name evidence="17" type="ORF">ELUCI_v1c06290</name>
</gene>
<evidence type="ECO:0000313" key="17">
    <source>
        <dbReference type="EMBL" id="PPE05536.1"/>
    </source>
</evidence>